<feature type="signal peptide" evidence="2">
    <location>
        <begin position="1"/>
        <end position="22"/>
    </location>
</feature>
<evidence type="ECO:0000256" key="2">
    <source>
        <dbReference type="SAM" id="SignalP"/>
    </source>
</evidence>
<organism evidence="3 4">
    <name type="scientific">Mesonia mobilis</name>
    <dbReference type="NCBI Taxonomy" id="369791"/>
    <lineage>
        <taxon>Bacteria</taxon>
        <taxon>Pseudomonadati</taxon>
        <taxon>Bacteroidota</taxon>
        <taxon>Flavobacteriia</taxon>
        <taxon>Flavobacteriales</taxon>
        <taxon>Flavobacteriaceae</taxon>
        <taxon>Mesonia</taxon>
    </lineage>
</organism>
<protein>
    <submittedName>
        <fullName evidence="3">Uncharacterized protein</fullName>
    </submittedName>
</protein>
<evidence type="ECO:0000256" key="1">
    <source>
        <dbReference type="SAM" id="Phobius"/>
    </source>
</evidence>
<comment type="caution">
    <text evidence="3">The sequence shown here is derived from an EMBL/GenBank/DDBJ whole genome shotgun (WGS) entry which is preliminary data.</text>
</comment>
<dbReference type="Proteomes" id="UP000615593">
    <property type="component" value="Unassembled WGS sequence"/>
</dbReference>
<accession>A0ABQ3BJX2</accession>
<evidence type="ECO:0000313" key="4">
    <source>
        <dbReference type="Proteomes" id="UP000615593"/>
    </source>
</evidence>
<proteinExistence type="predicted"/>
<feature type="transmembrane region" description="Helical" evidence="1">
    <location>
        <begin position="46"/>
        <end position="66"/>
    </location>
</feature>
<keyword evidence="1" id="KW-1133">Transmembrane helix</keyword>
<dbReference type="GeneID" id="94367921"/>
<name>A0ABQ3BJX2_9FLAO</name>
<keyword evidence="1" id="KW-0812">Transmembrane</keyword>
<dbReference type="RefSeq" id="WP_027885896.1">
    <property type="nucleotide sequence ID" value="NZ_BMWY01000001.1"/>
</dbReference>
<keyword evidence="1" id="KW-0472">Membrane</keyword>
<gene>
    <name evidence="3" type="ORF">GCM10008088_02780</name>
</gene>
<feature type="chain" id="PRO_5045590839" evidence="2">
    <location>
        <begin position="23"/>
        <end position="76"/>
    </location>
</feature>
<reference evidence="4" key="1">
    <citation type="journal article" date="2019" name="Int. J. Syst. Evol. Microbiol.">
        <title>The Global Catalogue of Microorganisms (GCM) 10K type strain sequencing project: providing services to taxonomists for standard genome sequencing and annotation.</title>
        <authorList>
            <consortium name="The Broad Institute Genomics Platform"/>
            <consortium name="The Broad Institute Genome Sequencing Center for Infectious Disease"/>
            <person name="Wu L."/>
            <person name="Ma J."/>
        </authorList>
    </citation>
    <scope>NUCLEOTIDE SEQUENCE [LARGE SCALE GENOMIC DNA]</scope>
    <source>
        <strain evidence="4">KCTC 12708</strain>
    </source>
</reference>
<dbReference type="EMBL" id="BMWY01000001">
    <property type="protein sequence ID" value="GGZ45034.1"/>
    <property type="molecule type" value="Genomic_DNA"/>
</dbReference>
<evidence type="ECO:0000313" key="3">
    <source>
        <dbReference type="EMBL" id="GGZ45034.1"/>
    </source>
</evidence>
<keyword evidence="4" id="KW-1185">Reference proteome</keyword>
<keyword evidence="2" id="KW-0732">Signal</keyword>
<sequence>MKTLQKIVVVFLLALLPQLSSAQCAMCRAVLESEADGGAAEAINDGIVYLMIWPYILIGGVGFVIYRMIKKASTSN</sequence>